<dbReference type="AlphaFoldDB" id="A0A150M657"/>
<dbReference type="STRING" id="301148.B4135_0794"/>
<protein>
    <submittedName>
        <fullName evidence="3">DUF2529 domain-containing protein</fullName>
    </submittedName>
</protein>
<dbReference type="EMBL" id="LQYT01000037">
    <property type="protein sequence ID" value="KYD19895.1"/>
    <property type="molecule type" value="Genomic_DNA"/>
</dbReference>
<sequence>MLKIFTTQLIGRLKKIEDSAEFSLEDAARLLAQALVGEGHIYLYGDKEMKGVYHEASQGQEPLAKLKELTPESVHELHPADRVIVFTRYANDEEALKIGHALAEKDIPFVAVSSHALQPNPAADKDLSTIADVFIPLHVEKGLVPTETGGRTGYPHLICALYVYHNIKLLIDEILEESE</sequence>
<evidence type="ECO:0000313" key="4">
    <source>
        <dbReference type="Proteomes" id="UP000075683"/>
    </source>
</evidence>
<proteinExistence type="predicted"/>
<dbReference type="Proteomes" id="UP000075683">
    <property type="component" value="Unassembled WGS sequence"/>
</dbReference>
<evidence type="ECO:0000313" key="5">
    <source>
        <dbReference type="Proteomes" id="UP000257014"/>
    </source>
</evidence>
<dbReference type="Proteomes" id="UP000257014">
    <property type="component" value="Unassembled WGS sequence"/>
</dbReference>
<accession>A0A150M657</accession>
<reference evidence="2 4" key="1">
    <citation type="submission" date="2016-01" db="EMBL/GenBank/DDBJ databases">
        <title>Draft Genome Sequences of Seven Thermophilic Sporeformers Isolated from Foods.</title>
        <authorList>
            <person name="Berendsen E.M."/>
            <person name="Wells-Bennik M.H."/>
            <person name="Krawcyk A.O."/>
            <person name="De Jong A."/>
            <person name="Holsappel S."/>
            <person name="Eijlander R.T."/>
            <person name="Kuipers O.P."/>
        </authorList>
    </citation>
    <scope>NUCLEOTIDE SEQUENCE [LARGE SCALE GENOMIC DNA]</scope>
    <source>
        <strain evidence="2 4">B4135</strain>
    </source>
</reference>
<evidence type="ECO:0000313" key="2">
    <source>
        <dbReference type="EMBL" id="KYD19895.1"/>
    </source>
</evidence>
<dbReference type="Gene3D" id="3.40.50.10490">
    <property type="entry name" value="Glucose-6-phosphate isomerase like protein, domain 1"/>
    <property type="match status" value="1"/>
</dbReference>
<dbReference type="Pfam" id="PF10740">
    <property type="entry name" value="DUF2529"/>
    <property type="match status" value="1"/>
</dbReference>
<evidence type="ECO:0000259" key="1">
    <source>
        <dbReference type="Pfam" id="PF10740"/>
    </source>
</evidence>
<dbReference type="PATRIC" id="fig|301148.3.peg.3170"/>
<dbReference type="RefSeq" id="WP_020154179.1">
    <property type="nucleotide sequence ID" value="NZ_JBAIZG010000072.1"/>
</dbReference>
<dbReference type="InterPro" id="IPR019676">
    <property type="entry name" value="DUF2529"/>
</dbReference>
<dbReference type="OrthoDB" id="2737584at2"/>
<organism evidence="2 4">
    <name type="scientific">Caldibacillus debilis</name>
    <dbReference type="NCBI Taxonomy" id="301148"/>
    <lineage>
        <taxon>Bacteria</taxon>
        <taxon>Bacillati</taxon>
        <taxon>Bacillota</taxon>
        <taxon>Bacilli</taxon>
        <taxon>Bacillales</taxon>
        <taxon>Bacillaceae</taxon>
        <taxon>Caldibacillus</taxon>
    </lineage>
</organism>
<name>A0A150M657_9BACI</name>
<evidence type="ECO:0000313" key="3">
    <source>
        <dbReference type="EMBL" id="REJ29033.1"/>
    </source>
</evidence>
<feature type="domain" description="DUF2529" evidence="1">
    <location>
        <begin position="1"/>
        <end position="175"/>
    </location>
</feature>
<dbReference type="EMBL" id="QEWE01000015">
    <property type="protein sequence ID" value="REJ29033.1"/>
    <property type="molecule type" value="Genomic_DNA"/>
</dbReference>
<reference evidence="3 5" key="2">
    <citation type="submission" date="2018-03" db="EMBL/GenBank/DDBJ databases">
        <authorList>
            <person name="Keele B.F."/>
        </authorList>
    </citation>
    <scope>NUCLEOTIDE SEQUENCE [LARGE SCALE GENOMIC DNA]</scope>
    <source>
        <strain evidence="3">ZCTH4_d</strain>
    </source>
</reference>
<gene>
    <name evidence="2" type="ORF">B4135_0794</name>
    <name evidence="3" type="ORF">C6P37_07290</name>
</gene>
<comment type="caution">
    <text evidence="2">The sequence shown here is derived from an EMBL/GenBank/DDBJ whole genome shotgun (WGS) entry which is preliminary data.</text>
</comment>